<reference evidence="1" key="1">
    <citation type="submission" date="2020-04" db="EMBL/GenBank/DDBJ databases">
        <title>Deep metagenomics examines the oral microbiome during advanced dental caries in children, revealing novel taxa and co-occurrences with host molecules.</title>
        <authorList>
            <person name="Baker J.L."/>
            <person name="Morton J.T."/>
            <person name="Dinis M."/>
            <person name="Alvarez R."/>
            <person name="Tran N.C."/>
            <person name="Knight R."/>
            <person name="Edlund A."/>
        </authorList>
    </citation>
    <scope>NUCLEOTIDE SEQUENCE</scope>
    <source>
        <strain evidence="1">JCVI_23_bin.11</strain>
    </source>
</reference>
<accession>A0A930H4K9</accession>
<dbReference type="AlphaFoldDB" id="A0A930H4K9"/>
<gene>
    <name evidence="1" type="ORF">HXM94_00930</name>
</gene>
<name>A0A930H4K9_9FIRM</name>
<evidence type="ECO:0000313" key="2">
    <source>
        <dbReference type="Proteomes" id="UP000758611"/>
    </source>
</evidence>
<comment type="caution">
    <text evidence="1">The sequence shown here is derived from an EMBL/GenBank/DDBJ whole genome shotgun (WGS) entry which is preliminary data.</text>
</comment>
<dbReference type="Proteomes" id="UP000758611">
    <property type="component" value="Unassembled WGS sequence"/>
</dbReference>
<sequence>MNELKTKLQKTPYAVDEQETVISFDRSSGVWRFYSTIPHHAKKYEQFISESDTFSSWREVNDEGNLVAIEGALDVERVKPLPSLKRILSEERRNKLSEQLARGRKSQGK</sequence>
<dbReference type="RefSeq" id="WP_278476851.1">
    <property type="nucleotide sequence ID" value="NZ_JABZRE010000002.1"/>
</dbReference>
<proteinExistence type="predicted"/>
<evidence type="ECO:0000313" key="1">
    <source>
        <dbReference type="EMBL" id="MBF1306339.1"/>
    </source>
</evidence>
<organism evidence="1 2">
    <name type="scientific">Parvimonas micra</name>
    <dbReference type="NCBI Taxonomy" id="33033"/>
    <lineage>
        <taxon>Bacteria</taxon>
        <taxon>Bacillati</taxon>
        <taxon>Bacillota</taxon>
        <taxon>Tissierellia</taxon>
        <taxon>Tissierellales</taxon>
        <taxon>Peptoniphilaceae</taxon>
        <taxon>Parvimonas</taxon>
    </lineage>
</organism>
<protein>
    <submittedName>
        <fullName evidence="1">Uncharacterized protein</fullName>
    </submittedName>
</protein>
<dbReference type="EMBL" id="JABZRE010000002">
    <property type="protein sequence ID" value="MBF1306339.1"/>
    <property type="molecule type" value="Genomic_DNA"/>
</dbReference>